<comment type="caution">
    <text evidence="2">The sequence shown here is derived from an EMBL/GenBank/DDBJ whole genome shotgun (WGS) entry which is preliminary data.</text>
</comment>
<accession>A0A504YD40</accession>
<reference evidence="2 3" key="1">
    <citation type="submission" date="2019-04" db="EMBL/GenBank/DDBJ databases">
        <title>Annotation for the trematode Fasciola gigantica.</title>
        <authorList>
            <person name="Choi Y.-J."/>
        </authorList>
    </citation>
    <scope>NUCLEOTIDE SEQUENCE [LARGE SCALE GENOMIC DNA]</scope>
    <source>
        <strain evidence="2">Uganda_cow_1</strain>
    </source>
</reference>
<evidence type="ECO:0000256" key="1">
    <source>
        <dbReference type="SAM" id="MobiDB-lite"/>
    </source>
</evidence>
<evidence type="ECO:0000313" key="2">
    <source>
        <dbReference type="EMBL" id="TPP58179.1"/>
    </source>
</evidence>
<gene>
    <name evidence="2" type="ORF">FGIG_03172</name>
</gene>
<proteinExistence type="predicted"/>
<sequence length="469" mass="52428">MFQSADSLVMDSSSAMSAHSYRWSTGSMRMQSPLEVYQANIRLAQLIIEMLGLNELQYAYKLAASLGEHIVSRLAQNSDARIEGKLHHDRLGCTNPNDLLTQSCSASGMTPLQHTPSYQEAQSPSAFRSFSRTVSQSLPATVCANKINRPSERMDQFSCRLISQSPFVPAISTPLPSLNHLLNQESYYPVHDATTINTKLEDEAIDLTVKHMDTESVLLPQSSYPTNRMTDELEVNEDVNNTQCHTGSNTFRYKIPVRTQRTRVIGGRKPRLTSRPGVNRQTRRKSRVTPSSGPLPSKRMALRNRPIRRNRCTFDSPTVSPSKIELPTDMIACTTTTSIIPISHSVYGESNQEMGMDNGLVEAHPLPVNRFIPSLEYRTLLTDQYTPSYTVNPVASHQMCYTCCIQLKDPLSFVQHIQQVHLGISVPEMKTPNTDPTQTNWSTFENKSIEATPSAEGNEPQSDHIKIGM</sequence>
<dbReference type="Proteomes" id="UP000316759">
    <property type="component" value="Unassembled WGS sequence"/>
</dbReference>
<keyword evidence="3" id="KW-1185">Reference proteome</keyword>
<feature type="region of interest" description="Disordered" evidence="1">
    <location>
        <begin position="267"/>
        <end position="305"/>
    </location>
</feature>
<protein>
    <submittedName>
        <fullName evidence="2">Uncharacterized protein</fullName>
    </submittedName>
</protein>
<name>A0A504YD40_FASGI</name>
<dbReference type="EMBL" id="SUNJ01012297">
    <property type="protein sequence ID" value="TPP58179.1"/>
    <property type="molecule type" value="Genomic_DNA"/>
</dbReference>
<dbReference type="AlphaFoldDB" id="A0A504YD40"/>
<organism evidence="2 3">
    <name type="scientific">Fasciola gigantica</name>
    <name type="common">Giant liver fluke</name>
    <dbReference type="NCBI Taxonomy" id="46835"/>
    <lineage>
        <taxon>Eukaryota</taxon>
        <taxon>Metazoa</taxon>
        <taxon>Spiralia</taxon>
        <taxon>Lophotrochozoa</taxon>
        <taxon>Platyhelminthes</taxon>
        <taxon>Trematoda</taxon>
        <taxon>Digenea</taxon>
        <taxon>Plagiorchiida</taxon>
        <taxon>Echinostomata</taxon>
        <taxon>Echinostomatoidea</taxon>
        <taxon>Fasciolidae</taxon>
        <taxon>Fasciola</taxon>
    </lineage>
</organism>
<evidence type="ECO:0000313" key="3">
    <source>
        <dbReference type="Proteomes" id="UP000316759"/>
    </source>
</evidence>
<dbReference type="OrthoDB" id="6285229at2759"/>